<reference evidence="1 2" key="1">
    <citation type="journal article" date="2019" name="Int. J. Syst. Evol. Microbiol.">
        <title>The Global Catalogue of Microorganisms (GCM) 10K type strain sequencing project: providing services to taxonomists for standard genome sequencing and annotation.</title>
        <authorList>
            <consortium name="The Broad Institute Genomics Platform"/>
            <consortium name="The Broad Institute Genome Sequencing Center for Infectious Disease"/>
            <person name="Wu L."/>
            <person name="Ma J."/>
        </authorList>
    </citation>
    <scope>NUCLEOTIDE SEQUENCE [LARGE SCALE GENOMIC DNA]</scope>
    <source>
        <strain evidence="1 2">LMG 29247</strain>
    </source>
</reference>
<proteinExistence type="predicted"/>
<evidence type="ECO:0000313" key="2">
    <source>
        <dbReference type="Proteomes" id="UP001596383"/>
    </source>
</evidence>
<accession>A0ABD5SXB9</accession>
<comment type="caution">
    <text evidence="1">The sequence shown here is derived from an EMBL/GenBank/DDBJ whole genome shotgun (WGS) entry which is preliminary data.</text>
</comment>
<name>A0ABD5SXB9_9EURY</name>
<organism evidence="1 2">
    <name type="scientific">Natrinema soli</name>
    <dbReference type="NCBI Taxonomy" id="1930624"/>
    <lineage>
        <taxon>Archaea</taxon>
        <taxon>Methanobacteriati</taxon>
        <taxon>Methanobacteriota</taxon>
        <taxon>Stenosarchaea group</taxon>
        <taxon>Halobacteria</taxon>
        <taxon>Halobacteriales</taxon>
        <taxon>Natrialbaceae</taxon>
        <taxon>Natrinema</taxon>
    </lineage>
</organism>
<dbReference type="EMBL" id="JBHSWV010000596">
    <property type="protein sequence ID" value="MFC6768621.1"/>
    <property type="molecule type" value="Genomic_DNA"/>
</dbReference>
<dbReference type="AlphaFoldDB" id="A0ABD5SXB9"/>
<gene>
    <name evidence="1" type="ORF">ACFQE6_27500</name>
</gene>
<sequence length="51" mass="5611">MVLDERNPVDKCPRCGEEAYDHFGPGGAFEGDPIGRIRVCVTEEGAFFHSV</sequence>
<protein>
    <submittedName>
        <fullName evidence="1">Uncharacterized protein</fullName>
    </submittedName>
</protein>
<dbReference type="Proteomes" id="UP001596383">
    <property type="component" value="Unassembled WGS sequence"/>
</dbReference>
<evidence type="ECO:0000313" key="1">
    <source>
        <dbReference type="EMBL" id="MFC6768621.1"/>
    </source>
</evidence>
<dbReference type="RefSeq" id="WP_273741373.1">
    <property type="nucleotide sequence ID" value="NZ_JAQIVI010000596.1"/>
</dbReference>
<keyword evidence="2" id="KW-1185">Reference proteome</keyword>